<evidence type="ECO:0000256" key="1">
    <source>
        <dbReference type="SAM" id="MobiDB-lite"/>
    </source>
</evidence>
<evidence type="ECO:0000313" key="3">
    <source>
        <dbReference type="Proteomes" id="UP001183794"/>
    </source>
</evidence>
<dbReference type="RefSeq" id="WP_310173985.1">
    <property type="nucleotide sequence ID" value="NZ_BAABHE010000003.1"/>
</dbReference>
<reference evidence="2 3" key="1">
    <citation type="submission" date="2023-07" db="EMBL/GenBank/DDBJ databases">
        <title>Sequencing the genomes of 1000 actinobacteria strains.</title>
        <authorList>
            <person name="Klenk H.-P."/>
        </authorList>
    </citation>
    <scope>NUCLEOTIDE SEQUENCE [LARGE SCALE GENOMIC DNA]</scope>
    <source>
        <strain evidence="2 3">DSM 22966</strain>
    </source>
</reference>
<feature type="region of interest" description="Disordered" evidence="1">
    <location>
        <begin position="197"/>
        <end position="216"/>
    </location>
</feature>
<accession>A0ABU2B2V0</accession>
<dbReference type="Proteomes" id="UP001183794">
    <property type="component" value="Unassembled WGS sequence"/>
</dbReference>
<protein>
    <submittedName>
        <fullName evidence="2">Uncharacterized protein</fullName>
    </submittedName>
</protein>
<comment type="caution">
    <text evidence="2">The sequence shown here is derived from an EMBL/GenBank/DDBJ whole genome shotgun (WGS) entry which is preliminary data.</text>
</comment>
<gene>
    <name evidence="2" type="ORF">J2S62_001853</name>
</gene>
<sequence>MSDRYELLLGLADTAGAPLGTMCRITAKGRHFYVDFIGTTEVNLHLSVHGPNGPFEDHRFHVKIDRHKEKQAQDAGYVMNPQLHKKGIIIPGRRLAENAYHVARVRWTWDLQRPRYRPVALNREPIPEIHDSRLGGIMEVPLKKNHAWDVDLVVSYGKPLWMADVFWMPRKQANFLSPKIGSLQNDAGMYLTATSRESSITAEPGPTEQLVPRPKNSEDAQLLISAGLGEGRLKDTLWFEQKVTSKNFPQEYDFILGG</sequence>
<proteinExistence type="predicted"/>
<evidence type="ECO:0000313" key="2">
    <source>
        <dbReference type="EMBL" id="MDR7347596.1"/>
    </source>
</evidence>
<keyword evidence="3" id="KW-1185">Reference proteome</keyword>
<organism evidence="2 3">
    <name type="scientific">Enteractinococcus fodinae</name>
    <dbReference type="NCBI Taxonomy" id="684663"/>
    <lineage>
        <taxon>Bacteria</taxon>
        <taxon>Bacillati</taxon>
        <taxon>Actinomycetota</taxon>
        <taxon>Actinomycetes</taxon>
        <taxon>Micrococcales</taxon>
        <taxon>Micrococcaceae</taxon>
    </lineage>
</organism>
<dbReference type="EMBL" id="JAVDYJ010000001">
    <property type="protein sequence ID" value="MDR7347596.1"/>
    <property type="molecule type" value="Genomic_DNA"/>
</dbReference>
<name>A0ABU2B2V0_9MICC</name>